<gene>
    <name evidence="1" type="ORF">METZ01_LOCUS149373</name>
</gene>
<protein>
    <submittedName>
        <fullName evidence="1">Uncharacterized protein</fullName>
    </submittedName>
</protein>
<sequence length="322" mass="37407">MPKLKSNKVPHGQDILNPDWPDAKWDIGGLFVHDDNIFQLLDQIQNRYDCILPITSVFGCYNVMWQGGRTSCTSPVHNYGGWTPEVLIKDYNNRGIGCTFTFSNTLLKEEHLSDQSCNYLLDLLARQNFDSNAVAITCDILSDYIRDKYPNLRQKASIVKLASEMPKRRTFEYYESLFEKYDRIYLHPDDNLNLRLCEKIAESGKADKYELLVNEKCTINCSIRKEHYDETSSAVIDGWHGMFNFTNVDFIHNPGHPNSICERWTKSELRSCVLSKAEFKQIYDLGFRNFKLQGRDAPWGFVNYNISDWMVEQDTIAPMLNF</sequence>
<evidence type="ECO:0000313" key="1">
    <source>
        <dbReference type="EMBL" id="SVA96519.1"/>
    </source>
</evidence>
<accession>A0A382A581</accession>
<reference evidence="1" key="1">
    <citation type="submission" date="2018-05" db="EMBL/GenBank/DDBJ databases">
        <authorList>
            <person name="Lanie J.A."/>
            <person name="Ng W.-L."/>
            <person name="Kazmierczak K.M."/>
            <person name="Andrzejewski T.M."/>
            <person name="Davidsen T.M."/>
            <person name="Wayne K.J."/>
            <person name="Tettelin H."/>
            <person name="Glass J.I."/>
            <person name="Rusch D."/>
            <person name="Podicherti R."/>
            <person name="Tsui H.-C.T."/>
            <person name="Winkler M.E."/>
        </authorList>
    </citation>
    <scope>NUCLEOTIDE SEQUENCE</scope>
</reference>
<dbReference type="EMBL" id="UINC01023908">
    <property type="protein sequence ID" value="SVA96519.1"/>
    <property type="molecule type" value="Genomic_DNA"/>
</dbReference>
<organism evidence="1">
    <name type="scientific">marine metagenome</name>
    <dbReference type="NCBI Taxonomy" id="408172"/>
    <lineage>
        <taxon>unclassified sequences</taxon>
        <taxon>metagenomes</taxon>
        <taxon>ecological metagenomes</taxon>
    </lineage>
</organism>
<proteinExistence type="predicted"/>
<name>A0A382A581_9ZZZZ</name>
<dbReference type="AlphaFoldDB" id="A0A382A581"/>